<evidence type="ECO:0000313" key="4">
    <source>
        <dbReference type="Proteomes" id="UP000315440"/>
    </source>
</evidence>
<organism evidence="3 4">
    <name type="scientific">Pseudobythopirellula maris</name>
    <dbReference type="NCBI Taxonomy" id="2527991"/>
    <lineage>
        <taxon>Bacteria</taxon>
        <taxon>Pseudomonadati</taxon>
        <taxon>Planctomycetota</taxon>
        <taxon>Planctomycetia</taxon>
        <taxon>Pirellulales</taxon>
        <taxon>Lacipirellulaceae</taxon>
        <taxon>Pseudobythopirellula</taxon>
    </lineage>
</organism>
<dbReference type="InterPro" id="IPR023447">
    <property type="entry name" value="ForMFR_H4MPT_ForTrfase_fd-like"/>
</dbReference>
<keyword evidence="4" id="KW-1185">Reference proteome</keyword>
<feature type="domain" description="Formylmethanofuran: tetrahydromethanopterin formyltransferase Ftr C-terminal" evidence="2">
    <location>
        <begin position="146"/>
        <end position="291"/>
    </location>
</feature>
<dbReference type="Proteomes" id="UP000315440">
    <property type="component" value="Unassembled WGS sequence"/>
</dbReference>
<gene>
    <name evidence="3" type="primary">fhcD</name>
    <name evidence="3" type="ORF">Mal64_23280</name>
</gene>
<dbReference type="OrthoDB" id="8841169at2"/>
<keyword evidence="3" id="KW-0808">Transferase</keyword>
<accession>A0A5C5ZNS3</accession>
<dbReference type="AlphaFoldDB" id="A0A5C5ZNS3"/>
<dbReference type="InterPro" id="IPR022667">
    <property type="entry name" value="ForMFR_H4MPT_ForTrfase_N"/>
</dbReference>
<protein>
    <submittedName>
        <fullName evidence="3">Formyltransferase/hydrolase complex subunit D</fullName>
        <ecNumber evidence="3">2.3.1.101</ecNumber>
    </submittedName>
</protein>
<dbReference type="Gene3D" id="3.30.70.520">
    <property type="match status" value="2"/>
</dbReference>
<sequence>MRLGATLITDESCQAFRAHYARLRVTAQDDHWLRAALDALCGYATSVIGCDAEVGVERTLAPDRSSGDRPGADVLLFGLKAKPLARAVMNRTGQCLLTCPTVEVRVATPEPHQSFTFGDWLRCFGDGFERQDEATGEWVVPVMEGEVRFEPKVGVARGLAGGVLMLQGAEQAAVLAAARRAAEALAETAGVITPFPGGVCRSGSKVGSKYRGPVASTNEAFCPTLRERVATRLVEGARCAYEIVIDGVDEPAVRGAMAVAMRAAAGDGLLAIGASDLGGRRGGVKIALRDVLR</sequence>
<dbReference type="EC" id="2.3.1.101" evidence="3"/>
<keyword evidence="3" id="KW-0378">Hydrolase</keyword>
<dbReference type="GO" id="GO:0016787">
    <property type="term" value="F:hydrolase activity"/>
    <property type="evidence" value="ECO:0007669"/>
    <property type="project" value="UniProtKB-KW"/>
</dbReference>
<proteinExistence type="predicted"/>
<comment type="caution">
    <text evidence="3">The sequence shown here is derived from an EMBL/GenBank/DDBJ whole genome shotgun (WGS) entry which is preliminary data.</text>
</comment>
<dbReference type="GO" id="GO:0006730">
    <property type="term" value="P:one-carbon metabolic process"/>
    <property type="evidence" value="ECO:0007669"/>
    <property type="project" value="InterPro"/>
</dbReference>
<evidence type="ECO:0000259" key="1">
    <source>
        <dbReference type="Pfam" id="PF01913"/>
    </source>
</evidence>
<dbReference type="InterPro" id="IPR002770">
    <property type="entry name" value="ForMFR_H4MPT_ForTrfase_C"/>
</dbReference>
<dbReference type="RefSeq" id="WP_146400239.1">
    <property type="nucleotide sequence ID" value="NZ_SJPQ01000002.1"/>
</dbReference>
<dbReference type="NCBIfam" id="NF002554">
    <property type="entry name" value="PRK02114.1"/>
    <property type="match status" value="1"/>
</dbReference>
<dbReference type="SUPFAM" id="SSF55112">
    <property type="entry name" value="Formylmethanofuran:tetrahydromethanopterin formyltransferase"/>
    <property type="match status" value="2"/>
</dbReference>
<feature type="domain" description="Formylmethanofuran: tetrahydromethanopterin formyltransferase Ftr N-terminal" evidence="1">
    <location>
        <begin position="1"/>
        <end position="141"/>
    </location>
</feature>
<reference evidence="3 4" key="1">
    <citation type="submission" date="2019-02" db="EMBL/GenBank/DDBJ databases">
        <title>Deep-cultivation of Planctomycetes and their phenomic and genomic characterization uncovers novel biology.</title>
        <authorList>
            <person name="Wiegand S."/>
            <person name="Jogler M."/>
            <person name="Boedeker C."/>
            <person name="Pinto D."/>
            <person name="Vollmers J."/>
            <person name="Rivas-Marin E."/>
            <person name="Kohn T."/>
            <person name="Peeters S.H."/>
            <person name="Heuer A."/>
            <person name="Rast P."/>
            <person name="Oberbeckmann S."/>
            <person name="Bunk B."/>
            <person name="Jeske O."/>
            <person name="Meyerdierks A."/>
            <person name="Storesund J.E."/>
            <person name="Kallscheuer N."/>
            <person name="Luecker S."/>
            <person name="Lage O.M."/>
            <person name="Pohl T."/>
            <person name="Merkel B.J."/>
            <person name="Hornburger P."/>
            <person name="Mueller R.-W."/>
            <person name="Bruemmer F."/>
            <person name="Labrenz M."/>
            <person name="Spormann A.M."/>
            <person name="Op Den Camp H."/>
            <person name="Overmann J."/>
            <person name="Amann R."/>
            <person name="Jetten M.S.M."/>
            <person name="Mascher T."/>
            <person name="Medema M.H."/>
            <person name="Devos D.P."/>
            <person name="Kaster A.-K."/>
            <person name="Ovreas L."/>
            <person name="Rohde M."/>
            <person name="Galperin M.Y."/>
            <person name="Jogler C."/>
        </authorList>
    </citation>
    <scope>NUCLEOTIDE SEQUENCE [LARGE SCALE GENOMIC DNA]</scope>
    <source>
        <strain evidence="3 4">Mal64</strain>
    </source>
</reference>
<name>A0A5C5ZNS3_9BACT</name>
<dbReference type="Pfam" id="PF01913">
    <property type="entry name" value="FTR"/>
    <property type="match status" value="1"/>
</dbReference>
<dbReference type="GO" id="GO:0030270">
    <property type="term" value="F:formylmethanofuran-tetrahydromethanopterin N-formyltransferase activity"/>
    <property type="evidence" value="ECO:0007669"/>
    <property type="project" value="UniProtKB-EC"/>
</dbReference>
<dbReference type="EMBL" id="SJPQ01000002">
    <property type="protein sequence ID" value="TWT88840.1"/>
    <property type="molecule type" value="Genomic_DNA"/>
</dbReference>
<evidence type="ECO:0000313" key="3">
    <source>
        <dbReference type="EMBL" id="TWT88840.1"/>
    </source>
</evidence>
<dbReference type="Pfam" id="PF02741">
    <property type="entry name" value="FTR_C"/>
    <property type="match status" value="1"/>
</dbReference>
<keyword evidence="3" id="KW-0012">Acyltransferase</keyword>
<evidence type="ECO:0000259" key="2">
    <source>
        <dbReference type="Pfam" id="PF02741"/>
    </source>
</evidence>